<dbReference type="Gene3D" id="1.25.10.10">
    <property type="entry name" value="Leucine-rich Repeat Variant"/>
    <property type="match status" value="1"/>
</dbReference>
<dbReference type="PANTHER" id="PTHR21704">
    <property type="entry name" value="NIPPED-B-LIKE PROTEIN DELANGIN SCC2-RELATED"/>
    <property type="match status" value="1"/>
</dbReference>
<dbReference type="OrthoDB" id="418242at2759"/>
<dbReference type="GO" id="GO:0061775">
    <property type="term" value="F:cohesin loader activity"/>
    <property type="evidence" value="ECO:0007669"/>
    <property type="project" value="InterPro"/>
</dbReference>
<dbReference type="InterPro" id="IPR024986">
    <property type="entry name" value="Nipped-B_C"/>
</dbReference>
<evidence type="ECO:0000256" key="1">
    <source>
        <dbReference type="ARBA" id="ARBA00004123"/>
    </source>
</evidence>
<keyword evidence="4 6" id="KW-0539">Nucleus</keyword>
<dbReference type="GO" id="GO:0090694">
    <property type="term" value="C:Scc2-Scc4 cohesin loading complex"/>
    <property type="evidence" value="ECO:0007669"/>
    <property type="project" value="TreeGrafter"/>
</dbReference>
<dbReference type="GO" id="GO:0003682">
    <property type="term" value="F:chromatin binding"/>
    <property type="evidence" value="ECO:0007669"/>
    <property type="project" value="TreeGrafter"/>
</dbReference>
<evidence type="ECO:0000256" key="5">
    <source>
        <dbReference type="ARBA" id="ARBA00023306"/>
    </source>
</evidence>
<keyword evidence="3 6" id="KW-0677">Repeat</keyword>
<feature type="compositionally biased region" description="Polar residues" evidence="7">
    <location>
        <begin position="391"/>
        <end position="404"/>
    </location>
</feature>
<comment type="caution">
    <text evidence="9">The sequence shown here is derived from an EMBL/GenBank/DDBJ whole genome shotgun (WGS) entry which is preliminary data.</text>
</comment>
<feature type="compositionally biased region" description="Basic and acidic residues" evidence="7">
    <location>
        <begin position="440"/>
        <end position="450"/>
    </location>
</feature>
<evidence type="ECO:0000256" key="4">
    <source>
        <dbReference type="ARBA" id="ARBA00023242"/>
    </source>
</evidence>
<dbReference type="GO" id="GO:0010468">
    <property type="term" value="P:regulation of gene expression"/>
    <property type="evidence" value="ECO:0007669"/>
    <property type="project" value="InterPro"/>
</dbReference>
<dbReference type="InterPro" id="IPR011989">
    <property type="entry name" value="ARM-like"/>
</dbReference>
<feature type="region of interest" description="Disordered" evidence="7">
    <location>
        <begin position="389"/>
        <end position="451"/>
    </location>
</feature>
<feature type="region of interest" description="Disordered" evidence="7">
    <location>
        <begin position="335"/>
        <end position="375"/>
    </location>
</feature>
<dbReference type="GO" id="GO:0034087">
    <property type="term" value="P:establishment of mitotic sister chromatid cohesion"/>
    <property type="evidence" value="ECO:0007669"/>
    <property type="project" value="TreeGrafter"/>
</dbReference>
<dbReference type="GO" id="GO:0140588">
    <property type="term" value="P:chromatin looping"/>
    <property type="evidence" value="ECO:0007669"/>
    <property type="project" value="InterPro"/>
</dbReference>
<feature type="compositionally biased region" description="Polar residues" evidence="7">
    <location>
        <begin position="562"/>
        <end position="575"/>
    </location>
</feature>
<feature type="compositionally biased region" description="Low complexity" evidence="7">
    <location>
        <begin position="607"/>
        <end position="618"/>
    </location>
</feature>
<feature type="compositionally biased region" description="Polar residues" evidence="7">
    <location>
        <begin position="427"/>
        <end position="436"/>
    </location>
</feature>
<evidence type="ECO:0000256" key="6">
    <source>
        <dbReference type="RuleBase" id="RU364107"/>
    </source>
</evidence>
<evidence type="ECO:0000259" key="8">
    <source>
        <dbReference type="Pfam" id="PF12830"/>
    </source>
</evidence>
<dbReference type="Pfam" id="PF12830">
    <property type="entry name" value="Nipped-B_C"/>
    <property type="match status" value="1"/>
</dbReference>
<feature type="region of interest" description="Disordered" evidence="7">
    <location>
        <begin position="562"/>
        <end position="618"/>
    </location>
</feature>
<dbReference type="EMBL" id="JAACJJ010000043">
    <property type="protein sequence ID" value="KAF5314943.1"/>
    <property type="molecule type" value="Genomic_DNA"/>
</dbReference>
<proteinExistence type="inferred from homology"/>
<dbReference type="PANTHER" id="PTHR21704:SF18">
    <property type="entry name" value="NIPPED-B-LIKE PROTEIN"/>
    <property type="match status" value="1"/>
</dbReference>
<dbReference type="Proteomes" id="UP000567179">
    <property type="component" value="Unassembled WGS sequence"/>
</dbReference>
<comment type="similarity">
    <text evidence="2 6">Belongs to the SCC2/Nipped-B family.</text>
</comment>
<evidence type="ECO:0000313" key="10">
    <source>
        <dbReference type="Proteomes" id="UP000567179"/>
    </source>
</evidence>
<dbReference type="InterPro" id="IPR016024">
    <property type="entry name" value="ARM-type_fold"/>
</dbReference>
<evidence type="ECO:0000256" key="3">
    <source>
        <dbReference type="ARBA" id="ARBA00022737"/>
    </source>
</evidence>
<feature type="compositionally biased region" description="Polar residues" evidence="7">
    <location>
        <begin position="352"/>
        <end position="371"/>
    </location>
</feature>
<dbReference type="InterPro" id="IPR026003">
    <property type="entry name" value="Cohesin_HEAT"/>
</dbReference>
<feature type="region of interest" description="Disordered" evidence="7">
    <location>
        <begin position="1"/>
        <end position="38"/>
    </location>
</feature>
<evidence type="ECO:0000313" key="9">
    <source>
        <dbReference type="EMBL" id="KAF5314943.1"/>
    </source>
</evidence>
<feature type="compositionally biased region" description="Basic and acidic residues" evidence="7">
    <location>
        <begin position="18"/>
        <end position="28"/>
    </location>
</feature>
<dbReference type="InterPro" id="IPR033031">
    <property type="entry name" value="Scc2/Nipped-B"/>
</dbReference>
<protein>
    <recommendedName>
        <fullName evidence="6">Sister chromatid cohesion protein</fullName>
    </recommendedName>
</protein>
<dbReference type="GO" id="GO:1990414">
    <property type="term" value="P:replication-born double-strand break repair via sister chromatid exchange"/>
    <property type="evidence" value="ECO:0007669"/>
    <property type="project" value="TreeGrafter"/>
</dbReference>
<comment type="subcellular location">
    <subcellularLocation>
        <location evidence="1 6">Nucleus</location>
    </subcellularLocation>
</comment>
<name>A0A8H5B1R2_9AGAR</name>
<organism evidence="9 10">
    <name type="scientific">Psilocybe cf. subviscida</name>
    <dbReference type="NCBI Taxonomy" id="2480587"/>
    <lineage>
        <taxon>Eukaryota</taxon>
        <taxon>Fungi</taxon>
        <taxon>Dikarya</taxon>
        <taxon>Basidiomycota</taxon>
        <taxon>Agaricomycotina</taxon>
        <taxon>Agaricomycetes</taxon>
        <taxon>Agaricomycetidae</taxon>
        <taxon>Agaricales</taxon>
        <taxon>Agaricineae</taxon>
        <taxon>Strophariaceae</taxon>
        <taxon>Psilocybe</taxon>
    </lineage>
</organism>
<dbReference type="SUPFAM" id="SSF48371">
    <property type="entry name" value="ARM repeat"/>
    <property type="match status" value="1"/>
</dbReference>
<evidence type="ECO:0000256" key="2">
    <source>
        <dbReference type="ARBA" id="ARBA00009252"/>
    </source>
</evidence>
<keyword evidence="5 6" id="KW-0131">Cell cycle</keyword>
<sequence length="2039" mass="224705">MSHNHGWYPGNNQQYYPYDDRPRQHDPRAQTINAPGADTVQNGQRLLAMYPPASATPTHHVSQHINSITLTNAPAFPQQNYYNTSHHSAHPQRNQVQYSEYDQQLQYLATANHPQDDLGYWENTRDNAVRMLNDQAGPSYQYHQSTHWTQPAHTSYFQPNHFAQSVFQRTAPSTAYPTPPPPIINHASSSLAGALGPNPVWSQAPRAQAPPAVAQPQQHSSKVYQPQESHAFYEDFLERKARQMIPARQAPQPAAPVQVVKPLARTVTPLQPKIEPMAASSPDPLSMCLDSKPSPAASAVAVTPQKRKAVVLIESPSIKRIQALKTSTANPVIHQSSPQVITPRQPKAVPLTPSSGASDVFKTPNTPSEVTPTHKRIVHKAYVAVPRSPWLTPSSSRKLTQQSGKPGETPDLGGYGSEEDGPASPTKRYTTDSIKSSARRTGDRDDRGPLEKLTSLVEDIFEAEDSLPPDAEASDLNHDFFSSYSQDFSRPALSTAVIRKLTKYIGYVARPTKRLRQVTGGALGTPRGKGRMADVDTQVLSRLLKLLERSVKLGEDLDPLSHYTQSASAPVSATPNPSPKKSGTKKAAKSKKAERQSRSQTPRGGDDATANGDVDGDNAAASEVDFEKLTIGLDTAHESILAADCCIALLASDRLTKQLYSEELITSCLNTIKNQLTKILYPFVEASAETGSTLNVNPLLQGMVKNPNSTHRRQMGELFQALSAVIPRISNLINAEAVAMSDSIIIQAVYISIGPFFVVDSGGDADSKGKKDNVVIKTLGKSAMRGLRLDALSLIRSIFANHEDQRSWIIEEILSSLIKLSDTKQKAGQFRLRDGRSIRTVSALLLQLVQTSAHDVRIEAQRIHKARQNKLMLRRQESFTDSQQPPPEPFLDENDEAEIRLYGTGLESATKAAKTIIIFLTQRSGKGKATKNSNEAEYRLIFDNLIEDLLVVLFWPEWPAAGLILSIATKFMVSSLDDVKTNSQTDSNAAKTMALDHLGVIAARIRTSIMKIQKSPPSGKGIRPLDEIVTKTNLKFLNRFLDAHSDVAGHLSKRSSEDQAYDSARELTGVTLGQELAAALKIVTGWIENPESDEHAVSREEGKVELFGKRMKTALREVWKDPSGDVFDIGSEEDVVRADGLAEEIGTIQSLRNSFNPILSVILMALDAPAIFMRTKALRALGQIVTSDASILAQPNVRRGIESHLLDSSPAVRDAAVELIGKYMIESPDVASDYYQKIADRMADTGLSVRKRVIKLLKSFYPLTDDARKTDIATRLVLRMLDEDDTVKDLAIKTIEELWFPPSPLPSAMKGRPNAASSNTQDKAALLSKVAVIMGTSANFKDRQSPLEDVLHKIMADKEGNEKTSLHSRYGEICEALIDGLVDASDLPGFTITNCIRTIYLLTSAYPSILSGTNASTLLPYLKNATSPEELATSDYLLKIFKVSIPHMPKTTAKFGHELQAALQPMIIKPSAAGGIQILQETVACMCTVVQYLTHDFIRLVNLLKSCNVRLQQTIKRPLTADPSPNEVRALVILIFIVSLLAENFDFDNLRKDKPEIAIELNVISQGSIVEHIYDALIALYEKYENASLRGRILQCLGFLFRAHPSLMTMEQSAMIMDEIFASPEEEGKGRLLKIIQDFLVSEASKHSAQEKESTKAKAKPTDVNMEELVGNTDGFADSGVSSAIVQRYLDHVLEAALCQNVQIQAVAIDVLSFTIKQGLAHPLQSFPVIVALETSPIPSISNRATALHAVLQGKHSSLLNTRYTVSARKSFEYQKKITTGELHGFSLQPTPVALLQRWYSHVREKRPTRQDFLKSLVRVFQENDSYESSQDDVNYTRYMAENFAAFDYKTQEEVLTIIKYLTGVLSTTGMQLLEIISPNHLLTHLHTPAQSQTLTASQSQTKTDVTMSDVSFSQSETQRSDVSMASVPDAAPATAQHDQVALMRTSVIIAMVMLLKAHLKSLYSLSEDKCTKYVIGKKSAIGDKPATKRNDAPISWARLPFALTPLHTTQDAERQKTTFVEIWNEDGLTAEPEEEEFL</sequence>
<accession>A0A8H5B1R2</accession>
<dbReference type="Pfam" id="PF12765">
    <property type="entry name" value="Cohesin_HEAT"/>
    <property type="match status" value="1"/>
</dbReference>
<dbReference type="GO" id="GO:0071169">
    <property type="term" value="P:establishment of protein localization to chromatin"/>
    <property type="evidence" value="ECO:0007669"/>
    <property type="project" value="TreeGrafter"/>
</dbReference>
<feature type="domain" description="Sister chromatid cohesion C-terminal" evidence="8">
    <location>
        <begin position="1682"/>
        <end position="1863"/>
    </location>
</feature>
<keyword evidence="10" id="KW-1185">Reference proteome</keyword>
<evidence type="ECO:0000256" key="7">
    <source>
        <dbReference type="SAM" id="MobiDB-lite"/>
    </source>
</evidence>
<gene>
    <name evidence="9" type="ORF">D9619_007399</name>
</gene>
<dbReference type="CDD" id="cd23958">
    <property type="entry name" value="SCC2"/>
    <property type="match status" value="1"/>
</dbReference>
<reference evidence="9 10" key="1">
    <citation type="journal article" date="2020" name="ISME J.">
        <title>Uncovering the hidden diversity of litter-decomposition mechanisms in mushroom-forming fungi.</title>
        <authorList>
            <person name="Floudas D."/>
            <person name="Bentzer J."/>
            <person name="Ahren D."/>
            <person name="Johansson T."/>
            <person name="Persson P."/>
            <person name="Tunlid A."/>
        </authorList>
    </citation>
    <scope>NUCLEOTIDE SEQUENCE [LARGE SCALE GENOMIC DNA]</scope>
    <source>
        <strain evidence="9 10">CBS 101986</strain>
    </source>
</reference>